<feature type="signal peptide" evidence="1">
    <location>
        <begin position="1"/>
        <end position="22"/>
    </location>
</feature>
<dbReference type="OrthoDB" id="148537at2"/>
<gene>
    <name evidence="2" type="ordered locus">Rcas_4080</name>
</gene>
<proteinExistence type="predicted"/>
<protein>
    <recommendedName>
        <fullName evidence="4">Lipoprotein</fullName>
    </recommendedName>
</protein>
<evidence type="ECO:0000256" key="1">
    <source>
        <dbReference type="SAM" id="SignalP"/>
    </source>
</evidence>
<evidence type="ECO:0008006" key="4">
    <source>
        <dbReference type="Google" id="ProtNLM"/>
    </source>
</evidence>
<keyword evidence="1" id="KW-0732">Signal</keyword>
<dbReference type="AlphaFoldDB" id="A7NRB6"/>
<dbReference type="EMBL" id="CP000804">
    <property type="protein sequence ID" value="ABU60112.1"/>
    <property type="molecule type" value="Genomic_DNA"/>
</dbReference>
<reference evidence="2 3" key="1">
    <citation type="submission" date="2007-08" db="EMBL/GenBank/DDBJ databases">
        <title>Complete sequence of Roseiflexus castenholzii DSM 13941.</title>
        <authorList>
            <consortium name="US DOE Joint Genome Institute"/>
            <person name="Copeland A."/>
            <person name="Lucas S."/>
            <person name="Lapidus A."/>
            <person name="Barry K."/>
            <person name="Glavina del Rio T."/>
            <person name="Dalin E."/>
            <person name="Tice H."/>
            <person name="Pitluck S."/>
            <person name="Thompson L.S."/>
            <person name="Brettin T."/>
            <person name="Bruce D."/>
            <person name="Detter J.C."/>
            <person name="Han C."/>
            <person name="Tapia R."/>
            <person name="Schmutz J."/>
            <person name="Larimer F."/>
            <person name="Land M."/>
            <person name="Hauser L."/>
            <person name="Kyrpides N."/>
            <person name="Mikhailova N."/>
            <person name="Bryant D.A."/>
            <person name="Hanada S."/>
            <person name="Tsukatani Y."/>
            <person name="Richardson P."/>
        </authorList>
    </citation>
    <scope>NUCLEOTIDE SEQUENCE [LARGE SCALE GENOMIC DNA]</scope>
    <source>
        <strain evidence="3">DSM 13941 / HLO8</strain>
    </source>
</reference>
<evidence type="ECO:0000313" key="3">
    <source>
        <dbReference type="Proteomes" id="UP000000263"/>
    </source>
</evidence>
<dbReference type="STRING" id="383372.Rcas_4080"/>
<organism evidence="2 3">
    <name type="scientific">Roseiflexus castenholzii (strain DSM 13941 / HLO8)</name>
    <dbReference type="NCBI Taxonomy" id="383372"/>
    <lineage>
        <taxon>Bacteria</taxon>
        <taxon>Bacillati</taxon>
        <taxon>Chloroflexota</taxon>
        <taxon>Chloroflexia</taxon>
        <taxon>Chloroflexales</taxon>
        <taxon>Roseiflexineae</taxon>
        <taxon>Roseiflexaceae</taxon>
        <taxon>Roseiflexus</taxon>
    </lineage>
</organism>
<dbReference type="HOGENOM" id="CLU_1010809_0_0_0"/>
<dbReference type="eggNOG" id="ENOG5033WSU">
    <property type="taxonomic scope" value="Bacteria"/>
</dbReference>
<dbReference type="KEGG" id="rca:Rcas_4080"/>
<dbReference type="Proteomes" id="UP000000263">
    <property type="component" value="Chromosome"/>
</dbReference>
<name>A7NRB6_ROSCS</name>
<feature type="chain" id="PRO_5002713296" description="Lipoprotein" evidence="1">
    <location>
        <begin position="23"/>
        <end position="272"/>
    </location>
</feature>
<sequence>MRYRMQRVAWLVVIVAASAALAACAESSLYVPDLLDRPQQFNGKDVTVSGAYLERDGRQVLALGISTLDNGLDAQPLGDPIWLEGFPREVTTELHRPGDAVYGFVRVQGRFETGGPFGAENAYRHRIIVTSAEPIERVRRQEYRIENRPLGDGKVSLFDLVADPARYNGQTVTTQGYYFWNSLIYVLAEGVSTEEDGSSPQPIGKMIWMEGFPPSVSGELNVGPNTSFVWGRVEVTGLFQGGGNFGKDGAYPAQLLLDPNNPANARPLDPKR</sequence>
<dbReference type="PROSITE" id="PS51257">
    <property type="entry name" value="PROKAR_LIPOPROTEIN"/>
    <property type="match status" value="1"/>
</dbReference>
<keyword evidence="3" id="KW-1185">Reference proteome</keyword>
<accession>A7NRB6</accession>
<evidence type="ECO:0000313" key="2">
    <source>
        <dbReference type="EMBL" id="ABU60112.1"/>
    </source>
</evidence>